<feature type="non-terminal residue" evidence="1">
    <location>
        <position position="148"/>
    </location>
</feature>
<sequence length="148" mass="15581">MLRDDMNTIVAFLKDRVRPVVPEMKRGHVALDTAGLHGSGYAYADEQRVGTIMGIDIVRDDALEDGYLDYYDPASTPVAIHTTLLVSATGAFTFADQTYTDAGKCGVFAPGGGETIIISGSLLNNGIFTTASATANTVVVTAGFVEEA</sequence>
<gene>
    <name evidence="1" type="ORF">S03H2_55377</name>
</gene>
<name>X1KCN9_9ZZZZ</name>
<accession>X1KCN9</accession>
<dbReference type="AlphaFoldDB" id="X1KCN9"/>
<protein>
    <submittedName>
        <fullName evidence="1">Uncharacterized protein</fullName>
    </submittedName>
</protein>
<evidence type="ECO:0000313" key="1">
    <source>
        <dbReference type="EMBL" id="GAH79828.1"/>
    </source>
</evidence>
<comment type="caution">
    <text evidence="1">The sequence shown here is derived from an EMBL/GenBank/DDBJ whole genome shotgun (WGS) entry which is preliminary data.</text>
</comment>
<organism evidence="1">
    <name type="scientific">marine sediment metagenome</name>
    <dbReference type="NCBI Taxonomy" id="412755"/>
    <lineage>
        <taxon>unclassified sequences</taxon>
        <taxon>metagenomes</taxon>
        <taxon>ecological metagenomes</taxon>
    </lineage>
</organism>
<proteinExistence type="predicted"/>
<reference evidence="1" key="1">
    <citation type="journal article" date="2014" name="Front. Microbiol.">
        <title>High frequency of phylogenetically diverse reductive dehalogenase-homologous genes in deep subseafloor sedimentary metagenomes.</title>
        <authorList>
            <person name="Kawai M."/>
            <person name="Futagami T."/>
            <person name="Toyoda A."/>
            <person name="Takaki Y."/>
            <person name="Nishi S."/>
            <person name="Hori S."/>
            <person name="Arai W."/>
            <person name="Tsubouchi T."/>
            <person name="Morono Y."/>
            <person name="Uchiyama I."/>
            <person name="Ito T."/>
            <person name="Fujiyama A."/>
            <person name="Inagaki F."/>
            <person name="Takami H."/>
        </authorList>
    </citation>
    <scope>NUCLEOTIDE SEQUENCE</scope>
    <source>
        <strain evidence="1">Expedition CK06-06</strain>
    </source>
</reference>
<dbReference type="EMBL" id="BARU01035365">
    <property type="protein sequence ID" value="GAH79828.1"/>
    <property type="molecule type" value="Genomic_DNA"/>
</dbReference>